<dbReference type="InterPro" id="IPR012340">
    <property type="entry name" value="NA-bd_OB-fold"/>
</dbReference>
<dbReference type="SUPFAM" id="SSF54211">
    <property type="entry name" value="Ribosomal protein S5 domain 2-like"/>
    <property type="match status" value="2"/>
</dbReference>
<dbReference type="CDD" id="cd11363">
    <property type="entry name" value="RNase_PH_PNPase_1"/>
    <property type="match status" value="1"/>
</dbReference>
<keyword evidence="5 7" id="KW-0460">Magnesium</keyword>
<dbReference type="CDD" id="cd02393">
    <property type="entry name" value="KH-I_PNPase"/>
    <property type="match status" value="1"/>
</dbReference>
<dbReference type="InterPro" id="IPR036612">
    <property type="entry name" value="KH_dom_type_1_sf"/>
</dbReference>
<dbReference type="Gene3D" id="3.30.230.70">
    <property type="entry name" value="GHMP Kinase, N-terminal domain"/>
    <property type="match status" value="2"/>
</dbReference>
<comment type="catalytic activity">
    <reaction evidence="7">
        <text>RNA(n+1) + phosphate = RNA(n) + a ribonucleoside 5'-diphosphate</text>
        <dbReference type="Rhea" id="RHEA:22096"/>
        <dbReference type="Rhea" id="RHEA-COMP:14527"/>
        <dbReference type="Rhea" id="RHEA-COMP:17342"/>
        <dbReference type="ChEBI" id="CHEBI:43474"/>
        <dbReference type="ChEBI" id="CHEBI:57930"/>
        <dbReference type="ChEBI" id="CHEBI:140395"/>
        <dbReference type="EC" id="2.7.7.8"/>
    </reaction>
</comment>
<accession>A0A918TNR0</accession>
<evidence type="ECO:0000256" key="5">
    <source>
        <dbReference type="ARBA" id="ARBA00022842"/>
    </source>
</evidence>
<dbReference type="GO" id="GO:0000287">
    <property type="term" value="F:magnesium ion binding"/>
    <property type="evidence" value="ECO:0007669"/>
    <property type="project" value="UniProtKB-UniRule"/>
</dbReference>
<dbReference type="FunFam" id="2.40.50.140:FF:000189">
    <property type="entry name" value="Polyribonucleotide nucleotidyltransferase, putative"/>
    <property type="match status" value="1"/>
</dbReference>
<evidence type="ECO:0000256" key="3">
    <source>
        <dbReference type="ARBA" id="ARBA00022679"/>
    </source>
</evidence>
<dbReference type="GO" id="GO:0000175">
    <property type="term" value="F:3'-5'-RNA exonuclease activity"/>
    <property type="evidence" value="ECO:0007669"/>
    <property type="project" value="TreeGrafter"/>
</dbReference>
<dbReference type="SUPFAM" id="SSF46915">
    <property type="entry name" value="Polynucleotide phosphorylase/guanosine pentaphosphate synthase (PNPase/GPSI), domain 3"/>
    <property type="match status" value="1"/>
</dbReference>
<evidence type="ECO:0000313" key="10">
    <source>
        <dbReference type="EMBL" id="GHC55896.1"/>
    </source>
</evidence>
<dbReference type="Gene3D" id="3.30.1370.10">
    <property type="entry name" value="K Homology domain, type 1"/>
    <property type="match status" value="1"/>
</dbReference>
<dbReference type="InterPro" id="IPR036345">
    <property type="entry name" value="ExoRNase_PH_dom2_sf"/>
</dbReference>
<reference evidence="10" key="1">
    <citation type="journal article" date="2014" name="Int. J. Syst. Evol. Microbiol.">
        <title>Complete genome sequence of Corynebacterium casei LMG S-19264T (=DSM 44701T), isolated from a smear-ripened cheese.</title>
        <authorList>
            <consortium name="US DOE Joint Genome Institute (JGI-PGF)"/>
            <person name="Walter F."/>
            <person name="Albersmeier A."/>
            <person name="Kalinowski J."/>
            <person name="Ruckert C."/>
        </authorList>
    </citation>
    <scope>NUCLEOTIDE SEQUENCE</scope>
    <source>
        <strain evidence="10">KCTC 12988</strain>
    </source>
</reference>
<dbReference type="SMART" id="SM00322">
    <property type="entry name" value="KH"/>
    <property type="match status" value="1"/>
</dbReference>
<dbReference type="InterPro" id="IPR036456">
    <property type="entry name" value="PNPase_PH_RNA-bd_sf"/>
</dbReference>
<dbReference type="InterPro" id="IPR027408">
    <property type="entry name" value="PNPase/RNase_PH_dom_sf"/>
</dbReference>
<dbReference type="InterPro" id="IPR020568">
    <property type="entry name" value="Ribosomal_Su5_D2-typ_SF"/>
</dbReference>
<evidence type="ECO:0000256" key="8">
    <source>
        <dbReference type="SAM" id="MobiDB-lite"/>
    </source>
</evidence>
<dbReference type="EMBL" id="BMXI01000009">
    <property type="protein sequence ID" value="GHC55896.1"/>
    <property type="molecule type" value="Genomic_DNA"/>
</dbReference>
<dbReference type="NCBIfam" id="TIGR03591">
    <property type="entry name" value="polynuc_phos"/>
    <property type="match status" value="1"/>
</dbReference>
<dbReference type="PROSITE" id="PS50126">
    <property type="entry name" value="S1"/>
    <property type="match status" value="1"/>
</dbReference>
<dbReference type="InterPro" id="IPR015847">
    <property type="entry name" value="ExoRNase_PH_dom2"/>
</dbReference>
<comment type="subcellular location">
    <subcellularLocation>
        <location evidence="7">Cytoplasm</location>
    </subcellularLocation>
</comment>
<name>A0A918TNR0_9BACT</name>
<sequence length="737" mass="79663">MTNENKKMNIEKIEIPVGENPMIIETGKLAKLADGAVTVQCGETVILVTAVSQTKVRAGQTWFPLSVEYKEKASAAGVFPGGYFKREGRPTEKEILTCRMTDRPLRPLFPKGYLYDTQIVALLLSADGINDADVLSMNGASAALSLSDIPFAGPIGAVRVGRVNGEFVINPTHETREESDLDLVYVGNKTDVIMIEGAANEIPEEDFKAALRFAQEAVTKIVAAIEELTAKAGKAKREYEVCVAKEDLLEIGYRVAGDRIEDAIYAASKVERGKKVGALRDEVEAAIKAEHPEVTEFEIEQVFEYIQKKAFRISIMEKGLRADGRKPEDLRPLFGEVGSLPQVHGSAIFARGETMAMGIATLAPGDERQYLDNYAGGESEKRFILHYNFPPFSVGETGRMGGLNRREIGHGALAERSIVPVLPDEDDFPYAMRVSSEVMESNGSTSMATVCAGVMSLLDAGVPLKRPVAGISVGLVTETTEDGAIQQYKTLLDIIGSEDFYGDMDFKLCGSEAGVTGYQLDLKLPGLPLSILEEAIDQAIGGRGLVLAKMAESISAPGELAENAPRIESIKIDPDRIGELIGPGGKNIKGIQAESGADLSIEDDGTVRIYASKGESLQRAKEMVERMFKEIEVGEIYTGRIVSTKDFGAFMEVLPGKDGLIHISELAEKRVDKTEDVCKVGDIVTAKCIGIDDKRRVKMSIKAALRDGKGSAPTKEQSQPSKPAGDIPADEETFTLG</sequence>
<dbReference type="Proteomes" id="UP000644507">
    <property type="component" value="Unassembled WGS sequence"/>
</dbReference>
<keyword evidence="11" id="KW-1185">Reference proteome</keyword>
<evidence type="ECO:0000259" key="9">
    <source>
        <dbReference type="PROSITE" id="PS50126"/>
    </source>
</evidence>
<organism evidence="10 11">
    <name type="scientific">Roseibacillus persicicus</name>
    <dbReference type="NCBI Taxonomy" id="454148"/>
    <lineage>
        <taxon>Bacteria</taxon>
        <taxon>Pseudomonadati</taxon>
        <taxon>Verrucomicrobiota</taxon>
        <taxon>Verrucomicrobiia</taxon>
        <taxon>Verrucomicrobiales</taxon>
        <taxon>Verrucomicrobiaceae</taxon>
        <taxon>Roseibacillus</taxon>
    </lineage>
</organism>
<feature type="compositionally biased region" description="Acidic residues" evidence="8">
    <location>
        <begin position="728"/>
        <end position="737"/>
    </location>
</feature>
<dbReference type="InterPro" id="IPR004087">
    <property type="entry name" value="KH_dom"/>
</dbReference>
<dbReference type="PIRSF" id="PIRSF005499">
    <property type="entry name" value="PNPase"/>
    <property type="match status" value="1"/>
</dbReference>
<dbReference type="CDD" id="cd04472">
    <property type="entry name" value="S1_PNPase"/>
    <property type="match status" value="1"/>
</dbReference>
<dbReference type="InterPro" id="IPR004088">
    <property type="entry name" value="KH_dom_type_1"/>
</dbReference>
<dbReference type="GO" id="GO:0005829">
    <property type="term" value="C:cytosol"/>
    <property type="evidence" value="ECO:0007669"/>
    <property type="project" value="TreeGrafter"/>
</dbReference>
<dbReference type="GO" id="GO:0006402">
    <property type="term" value="P:mRNA catabolic process"/>
    <property type="evidence" value="ECO:0007669"/>
    <property type="project" value="UniProtKB-UniRule"/>
</dbReference>
<keyword evidence="3 7" id="KW-0808">Transferase</keyword>
<comment type="similarity">
    <text evidence="1 7">Belongs to the polyribonucleotide nucleotidyltransferase family.</text>
</comment>
<keyword evidence="4 7" id="KW-0548">Nucleotidyltransferase</keyword>
<dbReference type="HAMAP" id="MF_01595">
    <property type="entry name" value="PNPase"/>
    <property type="match status" value="1"/>
</dbReference>
<dbReference type="SUPFAM" id="SSF55666">
    <property type="entry name" value="Ribonuclease PH domain 2-like"/>
    <property type="match status" value="2"/>
</dbReference>
<dbReference type="SUPFAM" id="SSF50249">
    <property type="entry name" value="Nucleic acid-binding proteins"/>
    <property type="match status" value="1"/>
</dbReference>
<comment type="caution">
    <text evidence="10">The sequence shown here is derived from an EMBL/GenBank/DDBJ whole genome shotgun (WGS) entry which is preliminary data.</text>
</comment>
<dbReference type="InterPro" id="IPR001247">
    <property type="entry name" value="ExoRNase_PH_dom1"/>
</dbReference>
<evidence type="ECO:0000256" key="4">
    <source>
        <dbReference type="ARBA" id="ARBA00022695"/>
    </source>
</evidence>
<feature type="region of interest" description="Disordered" evidence="8">
    <location>
        <begin position="705"/>
        <end position="737"/>
    </location>
</feature>
<dbReference type="FunFam" id="3.30.230.70:FF:000001">
    <property type="entry name" value="Polyribonucleotide nucleotidyltransferase"/>
    <property type="match status" value="1"/>
</dbReference>
<feature type="domain" description="S1 motif" evidence="9">
    <location>
        <begin position="634"/>
        <end position="702"/>
    </location>
</feature>
<gene>
    <name evidence="7 10" type="primary">pnp</name>
    <name evidence="10" type="ORF">GCM10007100_23430</name>
</gene>
<feature type="binding site" evidence="7">
    <location>
        <position position="499"/>
    </location>
    <ligand>
        <name>Mg(2+)</name>
        <dbReference type="ChEBI" id="CHEBI:18420"/>
    </ligand>
</feature>
<dbReference type="PROSITE" id="PS50084">
    <property type="entry name" value="KH_TYPE_1"/>
    <property type="match status" value="1"/>
</dbReference>
<protein>
    <recommendedName>
        <fullName evidence="7">Polyribonucleotide nucleotidyltransferase</fullName>
        <ecNumber evidence="7">2.7.7.8</ecNumber>
    </recommendedName>
    <alternativeName>
        <fullName evidence="7">Polynucleotide phosphorylase</fullName>
        <shortName evidence="7">PNPase</shortName>
    </alternativeName>
</protein>
<dbReference type="Pfam" id="PF03726">
    <property type="entry name" value="PNPase"/>
    <property type="match status" value="1"/>
</dbReference>
<dbReference type="PANTHER" id="PTHR11252">
    <property type="entry name" value="POLYRIBONUCLEOTIDE NUCLEOTIDYLTRANSFERASE"/>
    <property type="match status" value="1"/>
</dbReference>
<evidence type="ECO:0000256" key="1">
    <source>
        <dbReference type="ARBA" id="ARBA00007404"/>
    </source>
</evidence>
<dbReference type="Gene3D" id="2.40.50.140">
    <property type="entry name" value="Nucleic acid-binding proteins"/>
    <property type="match status" value="1"/>
</dbReference>
<keyword evidence="7" id="KW-0479">Metal-binding</keyword>
<dbReference type="FunFam" id="3.30.1370.10:FF:000001">
    <property type="entry name" value="Polyribonucleotide nucleotidyltransferase"/>
    <property type="match status" value="1"/>
</dbReference>
<dbReference type="GO" id="GO:0006396">
    <property type="term" value="P:RNA processing"/>
    <property type="evidence" value="ECO:0007669"/>
    <property type="project" value="InterPro"/>
</dbReference>
<dbReference type="Pfam" id="PF03725">
    <property type="entry name" value="RNase_PH_C"/>
    <property type="match status" value="1"/>
</dbReference>
<dbReference type="SMART" id="SM00316">
    <property type="entry name" value="S1"/>
    <property type="match status" value="1"/>
</dbReference>
<dbReference type="GO" id="GO:0004654">
    <property type="term" value="F:polyribonucleotide nucleotidyltransferase activity"/>
    <property type="evidence" value="ECO:0007669"/>
    <property type="project" value="UniProtKB-UniRule"/>
</dbReference>
<feature type="binding site" evidence="7">
    <location>
        <position position="505"/>
    </location>
    <ligand>
        <name>Mg(2+)</name>
        <dbReference type="ChEBI" id="CHEBI:18420"/>
    </ligand>
</feature>
<dbReference type="EC" id="2.7.7.8" evidence="7"/>
<dbReference type="GO" id="GO:0003723">
    <property type="term" value="F:RNA binding"/>
    <property type="evidence" value="ECO:0007669"/>
    <property type="project" value="UniProtKB-UniRule"/>
</dbReference>
<evidence type="ECO:0000256" key="7">
    <source>
        <dbReference type="HAMAP-Rule" id="MF_01595"/>
    </source>
</evidence>
<comment type="function">
    <text evidence="7">Involved in mRNA degradation. Catalyzes the phosphorolysis of single-stranded polyribonucleotides processively in the 3'- to 5'-direction.</text>
</comment>
<evidence type="ECO:0000256" key="2">
    <source>
        <dbReference type="ARBA" id="ARBA00022490"/>
    </source>
</evidence>
<dbReference type="AlphaFoldDB" id="A0A918TNR0"/>
<dbReference type="NCBIfam" id="NF008805">
    <property type="entry name" value="PRK11824.1"/>
    <property type="match status" value="1"/>
</dbReference>
<dbReference type="Pfam" id="PF00575">
    <property type="entry name" value="S1"/>
    <property type="match status" value="1"/>
</dbReference>
<proteinExistence type="inferred from homology"/>
<keyword evidence="2 7" id="KW-0963">Cytoplasm</keyword>
<comment type="cofactor">
    <cofactor evidence="7">
        <name>Mg(2+)</name>
        <dbReference type="ChEBI" id="CHEBI:18420"/>
    </cofactor>
</comment>
<dbReference type="CDD" id="cd11364">
    <property type="entry name" value="RNase_PH_PNPase_2"/>
    <property type="match status" value="1"/>
</dbReference>
<dbReference type="PANTHER" id="PTHR11252:SF0">
    <property type="entry name" value="POLYRIBONUCLEOTIDE NUCLEOTIDYLTRANSFERASE 1, MITOCHONDRIAL"/>
    <property type="match status" value="1"/>
</dbReference>
<dbReference type="Pfam" id="PF01138">
    <property type="entry name" value="RNase_PH"/>
    <property type="match status" value="2"/>
</dbReference>
<keyword evidence="6 7" id="KW-0694">RNA-binding</keyword>
<dbReference type="InterPro" id="IPR015848">
    <property type="entry name" value="PNPase_PH_RNA-bd_bac/org-type"/>
</dbReference>
<reference evidence="10" key="2">
    <citation type="submission" date="2020-09" db="EMBL/GenBank/DDBJ databases">
        <authorList>
            <person name="Sun Q."/>
            <person name="Kim S."/>
        </authorList>
    </citation>
    <scope>NUCLEOTIDE SEQUENCE</scope>
    <source>
        <strain evidence="10">KCTC 12988</strain>
    </source>
</reference>
<dbReference type="Pfam" id="PF00013">
    <property type="entry name" value="KH_1"/>
    <property type="match status" value="1"/>
</dbReference>
<dbReference type="InterPro" id="IPR012162">
    <property type="entry name" value="PNPase"/>
</dbReference>
<dbReference type="InterPro" id="IPR003029">
    <property type="entry name" value="S1_domain"/>
</dbReference>
<evidence type="ECO:0000256" key="6">
    <source>
        <dbReference type="ARBA" id="ARBA00022884"/>
    </source>
</evidence>
<dbReference type="SUPFAM" id="SSF54791">
    <property type="entry name" value="Eukaryotic type KH-domain (KH-domain type I)"/>
    <property type="match status" value="1"/>
</dbReference>
<evidence type="ECO:0000313" key="11">
    <source>
        <dbReference type="Proteomes" id="UP000644507"/>
    </source>
</evidence>